<dbReference type="InterPro" id="IPR000182">
    <property type="entry name" value="GNAT_dom"/>
</dbReference>
<dbReference type="PROSITE" id="PS51186">
    <property type="entry name" value="GNAT"/>
    <property type="match status" value="1"/>
</dbReference>
<dbReference type="Proteomes" id="UP000029577">
    <property type="component" value="Unassembled WGS sequence"/>
</dbReference>
<dbReference type="SUPFAM" id="SSF55729">
    <property type="entry name" value="Acyl-CoA N-acyltransferases (Nat)"/>
    <property type="match status" value="1"/>
</dbReference>
<dbReference type="GO" id="GO:0016747">
    <property type="term" value="F:acyltransferase activity, transferring groups other than amino-acyl groups"/>
    <property type="evidence" value="ECO:0007669"/>
    <property type="project" value="InterPro"/>
</dbReference>
<dbReference type="InterPro" id="IPR016181">
    <property type="entry name" value="Acyl_CoA_acyltransferase"/>
</dbReference>
<dbReference type="AlphaFoldDB" id="A0A095TE29"/>
<protein>
    <recommendedName>
        <fullName evidence="1">N-acetyltransferase domain-containing protein</fullName>
    </recommendedName>
</protein>
<dbReference type="Gene3D" id="3.40.630.30">
    <property type="match status" value="1"/>
</dbReference>
<dbReference type="STRING" id="642227.HA49_06670"/>
<evidence type="ECO:0000313" key="3">
    <source>
        <dbReference type="Proteomes" id="UP000029577"/>
    </source>
</evidence>
<organism evidence="2 3">
    <name type="scientific">Tatumella morbirosei</name>
    <dbReference type="NCBI Taxonomy" id="642227"/>
    <lineage>
        <taxon>Bacteria</taxon>
        <taxon>Pseudomonadati</taxon>
        <taxon>Pseudomonadota</taxon>
        <taxon>Gammaproteobacteria</taxon>
        <taxon>Enterobacterales</taxon>
        <taxon>Erwiniaceae</taxon>
        <taxon>Tatumella</taxon>
    </lineage>
</organism>
<accession>A0A095TE29</accession>
<dbReference type="RefSeq" id="WP_038018136.1">
    <property type="nucleotide sequence ID" value="NZ_JPKR02000004.1"/>
</dbReference>
<dbReference type="eggNOG" id="COG1670">
    <property type="taxonomic scope" value="Bacteria"/>
</dbReference>
<name>A0A095TE29_9GAMM</name>
<feature type="domain" description="N-acetyltransferase" evidence="1">
    <location>
        <begin position="9"/>
        <end position="172"/>
    </location>
</feature>
<comment type="caution">
    <text evidence="2">The sequence shown here is derived from an EMBL/GenBank/DDBJ whole genome shotgun (WGS) entry which is preliminary data.</text>
</comment>
<gene>
    <name evidence="2" type="ORF">HA49_06670</name>
</gene>
<evidence type="ECO:0000313" key="2">
    <source>
        <dbReference type="EMBL" id="KGD74962.1"/>
    </source>
</evidence>
<dbReference type="EMBL" id="JPKR02000004">
    <property type="protein sequence ID" value="KGD74962.1"/>
    <property type="molecule type" value="Genomic_DNA"/>
</dbReference>
<sequence>MKKLNTARLTGRRLTAQDWPFFFRLYQDRQVMRFISDPLTEPEIRERFNQRLVDWDRHSNHWLCLLLCEAEQGRPVGLTGWCMTEPGIAEAGFILSRDGQGKGYGSESLNALSRAFFSGHYGHRLFCRVTEGNSPCIRLMERCGFQHEGCLRQSFWLNGEWHNDLLYSRLGSDPAAAEPVRAD</sequence>
<proteinExistence type="predicted"/>
<keyword evidence="3" id="KW-1185">Reference proteome</keyword>
<dbReference type="InterPro" id="IPR051531">
    <property type="entry name" value="N-acetyltransferase"/>
</dbReference>
<dbReference type="OrthoDB" id="7852312at2"/>
<dbReference type="PANTHER" id="PTHR43792:SF1">
    <property type="entry name" value="N-ACETYLTRANSFERASE DOMAIN-CONTAINING PROTEIN"/>
    <property type="match status" value="1"/>
</dbReference>
<dbReference type="Pfam" id="PF13302">
    <property type="entry name" value="Acetyltransf_3"/>
    <property type="match status" value="1"/>
</dbReference>
<reference evidence="2" key="1">
    <citation type="submission" date="2014-12" db="EMBL/GenBank/DDBJ databases">
        <title>The draft genome of the Tatumella morbirosei type strain, LMG23360T isolated from pineapple rot.</title>
        <authorList>
            <person name="Smits T.H."/>
            <person name="Palmer M."/>
            <person name="Venter S.N."/>
            <person name="Duffy B."/>
            <person name="Steenkamp E.T."/>
            <person name="Chan W.Y."/>
            <person name="Coutinho T.A."/>
            <person name="Coetzee M.P."/>
            <person name="De Maayer P."/>
        </authorList>
    </citation>
    <scope>NUCLEOTIDE SEQUENCE [LARGE SCALE GENOMIC DNA]</scope>
    <source>
        <strain evidence="2">LMG 23360</strain>
    </source>
</reference>
<evidence type="ECO:0000259" key="1">
    <source>
        <dbReference type="PROSITE" id="PS51186"/>
    </source>
</evidence>
<dbReference type="PANTHER" id="PTHR43792">
    <property type="entry name" value="GNAT FAMILY, PUTATIVE (AFU_ORTHOLOGUE AFUA_3G00765)-RELATED-RELATED"/>
    <property type="match status" value="1"/>
</dbReference>